<evidence type="ECO:0000259" key="13">
    <source>
        <dbReference type="PROSITE" id="PS51434"/>
    </source>
</evidence>
<dbReference type="GO" id="GO:0044614">
    <property type="term" value="C:nuclear pore cytoplasmic filaments"/>
    <property type="evidence" value="ECO:0007669"/>
    <property type="project" value="TreeGrafter"/>
</dbReference>
<dbReference type="Gene3D" id="1.10.10.2360">
    <property type="match status" value="1"/>
</dbReference>
<keyword evidence="9" id="KW-0811">Translocation</keyword>
<dbReference type="GO" id="GO:0000973">
    <property type="term" value="P:post-transcriptional tethering of RNA polymerase II gene DNA at nuclear periphery"/>
    <property type="evidence" value="ECO:0007669"/>
    <property type="project" value="TreeGrafter"/>
</dbReference>
<evidence type="ECO:0000256" key="3">
    <source>
        <dbReference type="ARBA" id="ARBA00008926"/>
    </source>
</evidence>
<feature type="compositionally biased region" description="Polar residues" evidence="12">
    <location>
        <begin position="640"/>
        <end position="677"/>
    </location>
</feature>
<dbReference type="Gene3D" id="1.25.40.690">
    <property type="match status" value="1"/>
</dbReference>
<dbReference type="Pfam" id="PF21240">
    <property type="entry name" value="Nup98_GLEBS"/>
    <property type="match status" value="1"/>
</dbReference>
<comment type="similarity">
    <text evidence="3">Belongs to the nucleoporin GLFG family.</text>
</comment>
<evidence type="ECO:0000256" key="10">
    <source>
        <dbReference type="ARBA" id="ARBA00023132"/>
    </source>
</evidence>
<dbReference type="GO" id="GO:0006606">
    <property type="term" value="P:protein import into nucleus"/>
    <property type="evidence" value="ECO:0007669"/>
    <property type="project" value="TreeGrafter"/>
</dbReference>
<dbReference type="GO" id="GO:0034398">
    <property type="term" value="P:telomere tethering at nuclear periphery"/>
    <property type="evidence" value="ECO:0007669"/>
    <property type="project" value="TreeGrafter"/>
</dbReference>
<keyword evidence="10" id="KW-0906">Nuclear pore complex</keyword>
<dbReference type="Gene3D" id="3.30.1610.10">
    <property type="entry name" value="Peptidase S59, nucleoporin"/>
    <property type="match status" value="1"/>
</dbReference>
<dbReference type="GO" id="GO:0017056">
    <property type="term" value="F:structural constituent of nuclear pore"/>
    <property type="evidence" value="ECO:0007669"/>
    <property type="project" value="InterPro"/>
</dbReference>
<dbReference type="PROSITE" id="PS51434">
    <property type="entry name" value="NUP_C"/>
    <property type="match status" value="1"/>
</dbReference>
<evidence type="ECO:0000256" key="2">
    <source>
        <dbReference type="ARBA" id="ARBA00004620"/>
    </source>
</evidence>
<evidence type="ECO:0000313" key="14">
    <source>
        <dbReference type="EMBL" id="KAK9723109.1"/>
    </source>
</evidence>
<keyword evidence="8" id="KW-0653">Protein transport</keyword>
<feature type="compositionally biased region" description="Polar residues" evidence="12">
    <location>
        <begin position="129"/>
        <end position="139"/>
    </location>
</feature>
<dbReference type="Pfam" id="PF12110">
    <property type="entry name" value="Nup96"/>
    <property type="match status" value="1"/>
</dbReference>
<feature type="compositionally biased region" description="Polar residues" evidence="12">
    <location>
        <begin position="235"/>
        <end position="275"/>
    </location>
</feature>
<evidence type="ECO:0000256" key="7">
    <source>
        <dbReference type="ARBA" id="ARBA00022816"/>
    </source>
</evidence>
<feature type="region of interest" description="Disordered" evidence="12">
    <location>
        <begin position="638"/>
        <end position="685"/>
    </location>
</feature>
<dbReference type="Pfam" id="PF04096">
    <property type="entry name" value="Nucleoporin2"/>
    <property type="match status" value="1"/>
</dbReference>
<evidence type="ECO:0000256" key="8">
    <source>
        <dbReference type="ARBA" id="ARBA00022927"/>
    </source>
</evidence>
<dbReference type="PANTHER" id="PTHR23198:SF6">
    <property type="entry name" value="NUCLEAR PORE COMPLEX PROTEIN NUP98-NUP96"/>
    <property type="match status" value="1"/>
</dbReference>
<dbReference type="InterPro" id="IPR021967">
    <property type="entry name" value="Nup98_C"/>
</dbReference>
<dbReference type="GO" id="GO:0051028">
    <property type="term" value="P:mRNA transport"/>
    <property type="evidence" value="ECO:0007669"/>
    <property type="project" value="UniProtKB-KW"/>
</dbReference>
<name>A0AAW1KQY0_POPJA</name>
<dbReference type="GO" id="GO:0008139">
    <property type="term" value="F:nuclear localization sequence binding"/>
    <property type="evidence" value="ECO:0007669"/>
    <property type="project" value="TreeGrafter"/>
</dbReference>
<dbReference type="GO" id="GO:0006405">
    <property type="term" value="P:RNA export from nucleus"/>
    <property type="evidence" value="ECO:0007669"/>
    <property type="project" value="TreeGrafter"/>
</dbReference>
<feature type="region of interest" description="Disordered" evidence="12">
    <location>
        <begin position="218"/>
        <end position="281"/>
    </location>
</feature>
<dbReference type="GO" id="GO:0003723">
    <property type="term" value="F:RNA binding"/>
    <property type="evidence" value="ECO:0007669"/>
    <property type="project" value="TreeGrafter"/>
</dbReference>
<feature type="compositionally biased region" description="Low complexity" evidence="12">
    <location>
        <begin position="80"/>
        <end position="94"/>
    </location>
</feature>
<evidence type="ECO:0000256" key="11">
    <source>
        <dbReference type="ARBA" id="ARBA00023242"/>
    </source>
</evidence>
<feature type="compositionally biased region" description="Low complexity" evidence="12">
    <location>
        <begin position="141"/>
        <end position="155"/>
    </location>
</feature>
<keyword evidence="7" id="KW-0509">mRNA transport</keyword>
<accession>A0AAW1KQY0</accession>
<evidence type="ECO:0000256" key="9">
    <source>
        <dbReference type="ARBA" id="ARBA00023010"/>
    </source>
</evidence>
<dbReference type="EMBL" id="JASPKY010000182">
    <property type="protein sequence ID" value="KAK9723109.1"/>
    <property type="molecule type" value="Genomic_DNA"/>
</dbReference>
<protein>
    <recommendedName>
        <fullName evidence="4">Nuclear pore complex protein Nup98-Nup96</fullName>
    </recommendedName>
</protein>
<gene>
    <name evidence="14" type="ORF">QE152_g19382</name>
</gene>
<keyword evidence="11" id="KW-0539">Nucleus</keyword>
<evidence type="ECO:0000256" key="12">
    <source>
        <dbReference type="SAM" id="MobiDB-lite"/>
    </source>
</evidence>
<feature type="region of interest" description="Disordered" evidence="12">
    <location>
        <begin position="80"/>
        <end position="163"/>
    </location>
</feature>
<evidence type="ECO:0000313" key="15">
    <source>
        <dbReference type="Proteomes" id="UP001458880"/>
    </source>
</evidence>
<dbReference type="InterPro" id="IPR037665">
    <property type="entry name" value="Nucleoporin_S59-like"/>
</dbReference>
<keyword evidence="15" id="KW-1185">Reference proteome</keyword>
<evidence type="ECO:0000256" key="5">
    <source>
        <dbReference type="ARBA" id="ARBA00022448"/>
    </source>
</evidence>
<keyword evidence="5" id="KW-0813">Transport</keyword>
<feature type="region of interest" description="Disordered" evidence="12">
    <location>
        <begin position="600"/>
        <end position="622"/>
    </location>
</feature>
<organism evidence="14 15">
    <name type="scientific">Popillia japonica</name>
    <name type="common">Japanese beetle</name>
    <dbReference type="NCBI Taxonomy" id="7064"/>
    <lineage>
        <taxon>Eukaryota</taxon>
        <taxon>Metazoa</taxon>
        <taxon>Ecdysozoa</taxon>
        <taxon>Arthropoda</taxon>
        <taxon>Hexapoda</taxon>
        <taxon>Insecta</taxon>
        <taxon>Pterygota</taxon>
        <taxon>Neoptera</taxon>
        <taxon>Endopterygota</taxon>
        <taxon>Coleoptera</taxon>
        <taxon>Polyphaga</taxon>
        <taxon>Scarabaeiformia</taxon>
        <taxon>Scarabaeidae</taxon>
        <taxon>Rutelinae</taxon>
        <taxon>Popillia</taxon>
    </lineage>
</organism>
<evidence type="ECO:0000256" key="6">
    <source>
        <dbReference type="ARBA" id="ARBA00022813"/>
    </source>
</evidence>
<dbReference type="PANTHER" id="PTHR23198">
    <property type="entry name" value="NUCLEOPORIN"/>
    <property type="match status" value="1"/>
</dbReference>
<dbReference type="InterPro" id="IPR036903">
    <property type="entry name" value="Nup98_auto-Pept-S59_dom_sf"/>
</dbReference>
<dbReference type="FunFam" id="1.10.10.2360:FF:000001">
    <property type="entry name" value="Nuclear pore complex protein Nup98-Nup96"/>
    <property type="match status" value="1"/>
</dbReference>
<dbReference type="SUPFAM" id="SSF82215">
    <property type="entry name" value="C-terminal autoproteolytic domain of nucleoporin nup98"/>
    <property type="match status" value="1"/>
</dbReference>
<evidence type="ECO:0000256" key="1">
    <source>
        <dbReference type="ARBA" id="ARBA00004567"/>
    </source>
</evidence>
<keyword evidence="6" id="KW-0068">Autocatalytic cleavage</keyword>
<dbReference type="GO" id="GO:0031965">
    <property type="term" value="C:nuclear membrane"/>
    <property type="evidence" value="ECO:0007669"/>
    <property type="project" value="UniProtKB-SubCell"/>
</dbReference>
<comment type="subcellular location">
    <subcellularLocation>
        <location evidence="2">Nucleus membrane</location>
        <topology evidence="2">Peripheral membrane protein</topology>
        <orientation evidence="2">Nucleoplasmic side</orientation>
    </subcellularLocation>
    <subcellularLocation>
        <location evidence="1">Nucleus</location>
        <location evidence="1">Nuclear pore complex</location>
    </subcellularLocation>
</comment>
<comment type="caution">
    <text evidence="14">The sequence shown here is derived from an EMBL/GenBank/DDBJ whole genome shotgun (WGS) entry which is preliminary data.</text>
</comment>
<evidence type="ECO:0000256" key="4">
    <source>
        <dbReference type="ARBA" id="ARBA00013472"/>
    </source>
</evidence>
<feature type="domain" description="Peptidase S59" evidence="13">
    <location>
        <begin position="728"/>
        <end position="870"/>
    </location>
</feature>
<dbReference type="Proteomes" id="UP001458880">
    <property type="component" value="Unassembled WGS sequence"/>
</dbReference>
<reference evidence="14 15" key="1">
    <citation type="journal article" date="2024" name="BMC Genomics">
        <title>De novo assembly and annotation of Popillia japonica's genome with initial clues to its potential as an invasive pest.</title>
        <authorList>
            <person name="Cucini C."/>
            <person name="Boschi S."/>
            <person name="Funari R."/>
            <person name="Cardaioli E."/>
            <person name="Iannotti N."/>
            <person name="Marturano G."/>
            <person name="Paoli F."/>
            <person name="Bruttini M."/>
            <person name="Carapelli A."/>
            <person name="Frati F."/>
            <person name="Nardi F."/>
        </authorList>
    </citation>
    <scope>NUCLEOTIDE SEQUENCE [LARGE SCALE GENOMIC DNA]</scope>
    <source>
        <strain evidence="14">DMR45628</strain>
    </source>
</reference>
<proteinExistence type="inferred from homology"/>
<sequence>MFGRSSFGVSQPNSFGFGSGASTSFGQPNQLFVGSNNSFGSGSSGFGSTPQTIFGSPAQTTAPLFGSSATPAFGQSNQTSGFGSSLFGSSQQPSGSGGIFGSSASTSFGQQNKPGGFGFPSSSGGLFGQNTQNQQNAGSMFQGSPSSGLFGSSPSFGGGQTQTGTINKFIPVTGTDSVQKAGLVQSINTKHYCITCMKEYENKSLEELRWEDYQANRKGQQQSSFGGPSQPFGIASTNSSLFGQTENKPVFGQSSSGFGQPNFGLSSQTTPSSNMFGKSSSGFGNTTTTNSFVFGGTPTTAIFGPSSTTKPFATPSNQTLFGQTQPQQCNFGMNIFGQQNPSTSSNIFAKSPQQQGFNMGQSAFQFGTQPQNSNVFQNQKSGNTGFNIFGQPNTSTGAFAQPQQSSLAPFNNFSKPNQSSFGQLSFMGMGNSSFNNTSKSLFPSNNNLFTSNRSGFQAPPSGFNLQPQQPQQQPVANMQPGGEVQPSEARPMLQPGDPYGYNPHLGSLTPMKQQGSSYATNPRELQKFLDVSQPVAIVSPPSSRIKMYPPTVKKSHLFDEGVDSATSEINLSLKSSAKRLIIRKNGNNLNRDGSNTSLVSLESNAESEPISEPNLTSFMSKGPPLFIAPPRLRKSMNFDEFSSPNLTPNESSTTLATEKSDISATETDATQTENPTETNLTQSTLSSQTSLNDIFIKDADLAGGDICRRIEKLAPPPVIDTCGITLNRPDYYTIPPLEKLIEHKLGDGQCLIRGFTIGRVGYGNVSFPDLIDVANLNLDELVHFRYRELTIYPDDTKKPPQGQGLNRRAQVTLDRVYPKAKVDKKIIVDAATLTAINFTETLRELCDKHGTKFLDYRPETGSWVFMVEHFSKYKYSDSDSGEDDTEELDAQTRQKISTLAQQVRVTKEAGVKQIQFLEKKPPGHIDRSIQELMIDDDDIMVEDASMQGESAIPVLEDDMTEIDESVIDEYQPIASSSSLHQVRTRRELYKTSGHKLLLMKATLFEDDYVPVNIEKDNIETIGAKNKLFKDFSRSVAPAKPIDEIEGRKSRTFILQNKPGTIPLSRSLYNSRNYMDLGLFKSRSFKVGWGKGMTLTTLSNGFADVTDRGIRGRVHIFDVTRTMKYDPLLESLPEHMRIVLETSEIKVVDGVPFASVPPTKSAMKRHQDLAQRTLLMNSDKRTISYYKETWDLVHALWSDLAWDTNHREELSQWFRNVLAREVDDLLGEIYPTSSDLIYKEIFLHLTGFQLSEAAELAIKNCSPNLALLISQMNVNADTKAVLQYQMEQWNSTMALEFMPGVVQKIYMLLAGMLIYDYQSKQGMKRINVCECLNWRQCLAIILWYMTSSTDSISAALYVYKEAYSKHGVCTKPFPEHLDENGDILDLQYYLMLLHCDKSVSLEKILHPLTHNSYAGDYRLSWLLLQMLTALRVGVLNEERRVALATSFSSQLESLGLPKWAVFPLLFIKDGTIRKNQIMRTLHRNIDSNWADLTEKDLVKQLLIPPGWIHEVMSYKAKLLRQHWQNYQHLSHSQMWNDAHNMAIEYIIPDLIINEKFDIIRTILVSLEKGQKYITNWRNQGGLLLGFFKVARECNKSEIARYEALNTHSALLDIITRLPFYPMETSKQIAAASELSKRCYIFAKVLIKVIKPSYKGIAMVTSVELDKLTLPADYFFQALLNEMLCM</sequence>
<dbReference type="InterPro" id="IPR007230">
    <property type="entry name" value="Nup98_auto-Pept-S59_dom"/>
</dbReference>
<feature type="compositionally biased region" description="Low complexity" evidence="12">
    <location>
        <begin position="219"/>
        <end position="233"/>
    </location>
</feature>
<feature type="region of interest" description="Disordered" evidence="12">
    <location>
        <begin position="448"/>
        <end position="496"/>
    </location>
</feature>